<organism evidence="1 2">
    <name type="scientific">Aquilegia coerulea</name>
    <name type="common">Rocky mountain columbine</name>
    <dbReference type="NCBI Taxonomy" id="218851"/>
    <lineage>
        <taxon>Eukaryota</taxon>
        <taxon>Viridiplantae</taxon>
        <taxon>Streptophyta</taxon>
        <taxon>Embryophyta</taxon>
        <taxon>Tracheophyta</taxon>
        <taxon>Spermatophyta</taxon>
        <taxon>Magnoliopsida</taxon>
        <taxon>Ranunculales</taxon>
        <taxon>Ranunculaceae</taxon>
        <taxon>Thalictroideae</taxon>
        <taxon>Aquilegia</taxon>
    </lineage>
</organism>
<evidence type="ECO:0000313" key="2">
    <source>
        <dbReference type="Proteomes" id="UP000230069"/>
    </source>
</evidence>
<dbReference type="Proteomes" id="UP000230069">
    <property type="component" value="Unassembled WGS sequence"/>
</dbReference>
<dbReference type="EMBL" id="KZ305085">
    <property type="protein sequence ID" value="PIA28567.1"/>
    <property type="molecule type" value="Genomic_DNA"/>
</dbReference>
<keyword evidence="2" id="KW-1185">Reference proteome</keyword>
<evidence type="ECO:0000313" key="1">
    <source>
        <dbReference type="EMBL" id="PIA28567.1"/>
    </source>
</evidence>
<protein>
    <submittedName>
        <fullName evidence="1">Uncharacterized protein</fullName>
    </submittedName>
</protein>
<name>A0A2G5CCH9_AQUCA</name>
<dbReference type="InParanoid" id="A0A2G5CCH9"/>
<proteinExistence type="predicted"/>
<sequence length="91" mass="10118">MVNEPLDPLLVCGTEIGGFEPPSILCLILDHIEDCRAILKGEKEVRTKGRTSHSHLQTPCAASHQHYKQKLSSLTDSKTCNLARQSSNYQQ</sequence>
<gene>
    <name evidence="1" type="ORF">AQUCO_06800016v1</name>
</gene>
<dbReference type="AlphaFoldDB" id="A0A2G5CCH9"/>
<accession>A0A2G5CCH9</accession>
<reference evidence="1 2" key="1">
    <citation type="submission" date="2017-09" db="EMBL/GenBank/DDBJ databases">
        <title>WGS assembly of Aquilegia coerulea Goldsmith.</title>
        <authorList>
            <person name="Hodges S."/>
            <person name="Kramer E."/>
            <person name="Nordborg M."/>
            <person name="Tomkins J."/>
            <person name="Borevitz J."/>
            <person name="Derieg N."/>
            <person name="Yan J."/>
            <person name="Mihaltcheva S."/>
            <person name="Hayes R.D."/>
            <person name="Rokhsar D."/>
        </authorList>
    </citation>
    <scope>NUCLEOTIDE SEQUENCE [LARGE SCALE GENOMIC DNA]</scope>
    <source>
        <strain evidence="2">cv. Goldsmith</strain>
    </source>
</reference>